<dbReference type="EMBL" id="LJVE01000004">
    <property type="protein sequence ID" value="KPL15854.1"/>
    <property type="molecule type" value="Genomic_DNA"/>
</dbReference>
<dbReference type="Pfam" id="PF02579">
    <property type="entry name" value="Nitro_FeMo-Co"/>
    <property type="match status" value="1"/>
</dbReference>
<dbReference type="InterPro" id="IPR036105">
    <property type="entry name" value="DiNase_FeMo-co_biosyn_sf"/>
</dbReference>
<dbReference type="Gene3D" id="3.30.420.130">
    <property type="entry name" value="Dinitrogenase iron-molybdenum cofactor biosynthesis domain"/>
    <property type="match status" value="1"/>
</dbReference>
<feature type="non-terminal residue" evidence="2">
    <location>
        <position position="55"/>
    </location>
</feature>
<evidence type="ECO:0000313" key="3">
    <source>
        <dbReference type="Proteomes" id="UP000050975"/>
    </source>
</evidence>
<name>A0A0S8K4I1_UNCW3</name>
<protein>
    <submittedName>
        <fullName evidence="2">Dinitrogenase iron-molybdenum cofactor biosynthesis protein</fullName>
    </submittedName>
</protein>
<accession>A0A0S8K4I1</accession>
<organism evidence="2 3">
    <name type="scientific">candidate division WOR_3 bacterium SM1_77</name>
    <dbReference type="NCBI Taxonomy" id="1703778"/>
    <lineage>
        <taxon>Bacteria</taxon>
        <taxon>Bacteria division WOR-3</taxon>
    </lineage>
</organism>
<dbReference type="PANTHER" id="PTHR42983">
    <property type="entry name" value="DINITROGENASE IRON-MOLYBDENUM COFACTOR PROTEIN-RELATED"/>
    <property type="match status" value="1"/>
</dbReference>
<sequence length="55" mass="5799">MRVCVTSEGKSLDSTVDAHFGRCKYFIIVDTDTTDYEVIENSHSGASGGAGVQSG</sequence>
<comment type="caution">
    <text evidence="2">The sequence shown here is derived from an EMBL/GenBank/DDBJ whole genome shotgun (WGS) entry which is preliminary data.</text>
</comment>
<reference evidence="2 3" key="1">
    <citation type="journal article" date="2015" name="Microbiome">
        <title>Genomic resolution of linkages in carbon, nitrogen, and sulfur cycling among widespread estuary sediment bacteria.</title>
        <authorList>
            <person name="Baker B.J."/>
            <person name="Lazar C.S."/>
            <person name="Teske A.P."/>
            <person name="Dick G.J."/>
        </authorList>
    </citation>
    <scope>NUCLEOTIDE SEQUENCE [LARGE SCALE GENOMIC DNA]</scope>
    <source>
        <strain evidence="2">SM1_77</strain>
    </source>
</reference>
<dbReference type="PANTHER" id="PTHR42983:SF1">
    <property type="entry name" value="IRON-MOLYBDENUM PROTEIN"/>
    <property type="match status" value="1"/>
</dbReference>
<proteinExistence type="predicted"/>
<gene>
    <name evidence="2" type="ORF">AMJ74_00650</name>
</gene>
<evidence type="ECO:0000259" key="1">
    <source>
        <dbReference type="Pfam" id="PF02579"/>
    </source>
</evidence>
<dbReference type="InterPro" id="IPR003731">
    <property type="entry name" value="Di-Nase_FeMo-co_biosynth"/>
</dbReference>
<dbReference type="SUPFAM" id="SSF53146">
    <property type="entry name" value="Nitrogenase accessory factor-like"/>
    <property type="match status" value="1"/>
</dbReference>
<feature type="domain" description="Dinitrogenase iron-molybdenum cofactor biosynthesis" evidence="1">
    <location>
        <begin position="13"/>
        <end position="51"/>
    </location>
</feature>
<dbReference type="AlphaFoldDB" id="A0A0S8K4I1"/>
<dbReference type="Proteomes" id="UP000050975">
    <property type="component" value="Unassembled WGS sequence"/>
</dbReference>
<evidence type="ECO:0000313" key="2">
    <source>
        <dbReference type="EMBL" id="KPL15854.1"/>
    </source>
</evidence>